<gene>
    <name evidence="2" type="ORF">S01H4_37569</name>
</gene>
<comment type="caution">
    <text evidence="2">The sequence shown here is derived from an EMBL/GenBank/DDBJ whole genome shotgun (WGS) entry which is preliminary data.</text>
</comment>
<dbReference type="AlphaFoldDB" id="X1C1W0"/>
<feature type="region of interest" description="Disordered" evidence="1">
    <location>
        <begin position="1"/>
        <end position="20"/>
    </location>
</feature>
<name>X1C1W0_9ZZZZ</name>
<protein>
    <submittedName>
        <fullName evidence="2">Uncharacterized protein</fullName>
    </submittedName>
</protein>
<dbReference type="EMBL" id="BART01020197">
    <property type="protein sequence ID" value="GAH01277.1"/>
    <property type="molecule type" value="Genomic_DNA"/>
</dbReference>
<organism evidence="2">
    <name type="scientific">marine sediment metagenome</name>
    <dbReference type="NCBI Taxonomy" id="412755"/>
    <lineage>
        <taxon>unclassified sequences</taxon>
        <taxon>metagenomes</taxon>
        <taxon>ecological metagenomes</taxon>
    </lineage>
</organism>
<proteinExistence type="predicted"/>
<reference evidence="2" key="1">
    <citation type="journal article" date="2014" name="Front. Microbiol.">
        <title>High frequency of phylogenetically diverse reductive dehalogenase-homologous genes in deep subseafloor sedimentary metagenomes.</title>
        <authorList>
            <person name="Kawai M."/>
            <person name="Futagami T."/>
            <person name="Toyoda A."/>
            <person name="Takaki Y."/>
            <person name="Nishi S."/>
            <person name="Hori S."/>
            <person name="Arai W."/>
            <person name="Tsubouchi T."/>
            <person name="Morono Y."/>
            <person name="Uchiyama I."/>
            <person name="Ito T."/>
            <person name="Fujiyama A."/>
            <person name="Inagaki F."/>
            <person name="Takami H."/>
        </authorList>
    </citation>
    <scope>NUCLEOTIDE SEQUENCE</scope>
    <source>
        <strain evidence="2">Expedition CK06-06</strain>
    </source>
</reference>
<evidence type="ECO:0000256" key="1">
    <source>
        <dbReference type="SAM" id="MobiDB-lite"/>
    </source>
</evidence>
<accession>X1C1W0</accession>
<sequence length="39" mass="4296">MNSRKVTTAELRTRSLASSPQSIAHTIPDMKKGKKIVTI</sequence>
<evidence type="ECO:0000313" key="2">
    <source>
        <dbReference type="EMBL" id="GAH01277.1"/>
    </source>
</evidence>